<dbReference type="EMBL" id="GGEC01008381">
    <property type="protein sequence ID" value="MBW88864.1"/>
    <property type="molecule type" value="Transcribed_RNA"/>
</dbReference>
<dbReference type="AlphaFoldDB" id="A0A2P2J5V7"/>
<sequence>MYGQIGYKLRIQNLCRSQHPKSSCTT</sequence>
<proteinExistence type="predicted"/>
<protein>
    <submittedName>
        <fullName evidence="1">Uncharacterized protein</fullName>
    </submittedName>
</protein>
<evidence type="ECO:0000313" key="1">
    <source>
        <dbReference type="EMBL" id="MBW88864.1"/>
    </source>
</evidence>
<name>A0A2P2J5V7_RHIMU</name>
<reference evidence="1" key="1">
    <citation type="submission" date="2018-02" db="EMBL/GenBank/DDBJ databases">
        <title>Rhizophora mucronata_Transcriptome.</title>
        <authorList>
            <person name="Meera S.P."/>
            <person name="Sreeshan A."/>
            <person name="Augustine A."/>
        </authorList>
    </citation>
    <scope>NUCLEOTIDE SEQUENCE</scope>
    <source>
        <tissue evidence="1">Leaf</tissue>
    </source>
</reference>
<accession>A0A2P2J5V7</accession>
<organism evidence="1">
    <name type="scientific">Rhizophora mucronata</name>
    <name type="common">Asiatic mangrove</name>
    <dbReference type="NCBI Taxonomy" id="61149"/>
    <lineage>
        <taxon>Eukaryota</taxon>
        <taxon>Viridiplantae</taxon>
        <taxon>Streptophyta</taxon>
        <taxon>Embryophyta</taxon>
        <taxon>Tracheophyta</taxon>
        <taxon>Spermatophyta</taxon>
        <taxon>Magnoliopsida</taxon>
        <taxon>eudicotyledons</taxon>
        <taxon>Gunneridae</taxon>
        <taxon>Pentapetalae</taxon>
        <taxon>rosids</taxon>
        <taxon>fabids</taxon>
        <taxon>Malpighiales</taxon>
        <taxon>Rhizophoraceae</taxon>
        <taxon>Rhizophora</taxon>
    </lineage>
</organism>